<gene>
    <name evidence="2" type="ORF">URODEC1_LOCUS91128</name>
    <name evidence="3" type="ORF">URODEC1_LOCUS91130</name>
</gene>
<evidence type="ECO:0000313" key="3">
    <source>
        <dbReference type="EMBL" id="CAL5049674.1"/>
    </source>
</evidence>
<reference evidence="2 4" key="2">
    <citation type="submission" date="2024-10" db="EMBL/GenBank/DDBJ databases">
        <authorList>
            <person name="Ryan C."/>
        </authorList>
    </citation>
    <scope>NUCLEOTIDE SEQUENCE [LARGE SCALE GENOMIC DNA]</scope>
</reference>
<dbReference type="PANTHER" id="PTHR33074:SF62">
    <property type="entry name" value="EXPRESSED PROTEIN"/>
    <property type="match status" value="1"/>
</dbReference>
<dbReference type="AlphaFoldDB" id="A0ABC9E3B1"/>
<evidence type="ECO:0000313" key="4">
    <source>
        <dbReference type="Proteomes" id="UP001497457"/>
    </source>
</evidence>
<organism evidence="2 4">
    <name type="scientific">Urochloa decumbens</name>
    <dbReference type="NCBI Taxonomy" id="240449"/>
    <lineage>
        <taxon>Eukaryota</taxon>
        <taxon>Viridiplantae</taxon>
        <taxon>Streptophyta</taxon>
        <taxon>Embryophyta</taxon>
        <taxon>Tracheophyta</taxon>
        <taxon>Spermatophyta</taxon>
        <taxon>Magnoliopsida</taxon>
        <taxon>Liliopsida</taxon>
        <taxon>Poales</taxon>
        <taxon>Poaceae</taxon>
        <taxon>PACMAD clade</taxon>
        <taxon>Panicoideae</taxon>
        <taxon>Panicodae</taxon>
        <taxon>Paniceae</taxon>
        <taxon>Melinidinae</taxon>
        <taxon>Urochloa</taxon>
    </lineage>
</organism>
<proteinExistence type="predicted"/>
<dbReference type="EMBL" id="OZ075145">
    <property type="protein sequence ID" value="CAL5049674.1"/>
    <property type="molecule type" value="Genomic_DNA"/>
</dbReference>
<name>A0ABC9E3B1_9POAL</name>
<keyword evidence="4" id="KW-1185">Reference proteome</keyword>
<protein>
    <recommendedName>
        <fullName evidence="1">DUF1618 domain-containing protein</fullName>
    </recommendedName>
</protein>
<reference evidence="4" key="1">
    <citation type="submission" date="2024-06" db="EMBL/GenBank/DDBJ databases">
        <authorList>
            <person name="Ryan C."/>
        </authorList>
    </citation>
    <scope>NUCLEOTIDE SEQUENCE [LARGE SCALE GENOMIC DNA]</scope>
</reference>
<dbReference type="InterPro" id="IPR011676">
    <property type="entry name" value="DUF1618"/>
</dbReference>
<evidence type="ECO:0000313" key="2">
    <source>
        <dbReference type="EMBL" id="CAL5049670.1"/>
    </source>
</evidence>
<dbReference type="Proteomes" id="UP001497457">
    <property type="component" value="Chromosome 35b"/>
</dbReference>
<accession>A0ABC9E3B1</accession>
<feature type="domain" description="DUF1618" evidence="1">
    <location>
        <begin position="206"/>
        <end position="378"/>
    </location>
</feature>
<evidence type="ECO:0000259" key="1">
    <source>
        <dbReference type="Pfam" id="PF07762"/>
    </source>
</evidence>
<dbReference type="PANTHER" id="PTHR33074">
    <property type="entry name" value="EXPRESSED PROTEIN-RELATED"/>
    <property type="match status" value="1"/>
</dbReference>
<sequence length="509" mass="56566">MAIISPSDCVLLHANGFSGHFFHQNATTAVSYTSRRTSIVASLSCPERPLVPTILFVECSGVDFTNEPPRILRTAEDTILFSVPIGPRPDVSSPCEYDYYIYRIGDVPTLQLLPPPLDNFIDEDAGLLRYGDDEFMVAALIATNKFDLYELHRFDSRTGEWSQVVVPLVEPQVSFPFRVTMNSLRLTYHLTSTVINIGGEGGRMGWVDLWRGILVCDVLDGKPEVRGVPLPLPVDLLTCNNGWGDEIGGCASPLRGIAVVDQCLRFVHLEAILSPASSTTLPTYSSDSDEEIAVPLPPDPVMSDWVIHTWSNSKMTTSWKDWVEDCKVRASHTTIPTKVKSKMLNSGLLTPEGANPVRALQNLWVSHPAPSTDDDVVYLLARLRFQDPKAFIIALDTRKNVLLGSAEFATEKKPGAGIMYFPSNISKHIDPKARVLPISKDLLGKGWKHNQDHRISWEGMLLQGMKVDTRSQAWMKALNLLSFRFQSYNSLASSLMMHQLVARGECELV</sequence>
<dbReference type="EMBL" id="OZ075145">
    <property type="protein sequence ID" value="CAL5049670.1"/>
    <property type="molecule type" value="Genomic_DNA"/>
</dbReference>
<dbReference type="Pfam" id="PF07762">
    <property type="entry name" value="DUF1618"/>
    <property type="match status" value="1"/>
</dbReference>